<gene>
    <name evidence="6" type="ORF">UFOPK2001_00461</name>
</gene>
<dbReference type="PROSITE" id="PS50932">
    <property type="entry name" value="HTH_LACI_2"/>
    <property type="match status" value="1"/>
</dbReference>
<keyword evidence="1" id="KW-0678">Repressor</keyword>
<organism evidence="6">
    <name type="scientific">freshwater metagenome</name>
    <dbReference type="NCBI Taxonomy" id="449393"/>
    <lineage>
        <taxon>unclassified sequences</taxon>
        <taxon>metagenomes</taxon>
        <taxon>ecological metagenomes</taxon>
    </lineage>
</organism>
<dbReference type="SUPFAM" id="SSF47413">
    <property type="entry name" value="lambda repressor-like DNA-binding domains"/>
    <property type="match status" value="1"/>
</dbReference>
<evidence type="ECO:0000256" key="4">
    <source>
        <dbReference type="ARBA" id="ARBA00023163"/>
    </source>
</evidence>
<evidence type="ECO:0000313" key="6">
    <source>
        <dbReference type="EMBL" id="CAB4630075.1"/>
    </source>
</evidence>
<protein>
    <submittedName>
        <fullName evidence="6">Unannotated protein</fullName>
    </submittedName>
</protein>
<keyword evidence="4" id="KW-0804">Transcription</keyword>
<dbReference type="Gene3D" id="1.10.260.40">
    <property type="entry name" value="lambda repressor-like DNA-binding domains"/>
    <property type="match status" value="1"/>
</dbReference>
<keyword evidence="3" id="KW-0238">DNA-binding</keyword>
<dbReference type="PANTHER" id="PTHR30146">
    <property type="entry name" value="LACI-RELATED TRANSCRIPTIONAL REPRESSOR"/>
    <property type="match status" value="1"/>
</dbReference>
<dbReference type="GO" id="GO:0003700">
    <property type="term" value="F:DNA-binding transcription factor activity"/>
    <property type="evidence" value="ECO:0007669"/>
    <property type="project" value="TreeGrafter"/>
</dbReference>
<dbReference type="EMBL" id="CAEZVN010000029">
    <property type="protein sequence ID" value="CAB4630075.1"/>
    <property type="molecule type" value="Genomic_DNA"/>
</dbReference>
<dbReference type="InterPro" id="IPR010982">
    <property type="entry name" value="Lambda_DNA-bd_dom_sf"/>
</dbReference>
<dbReference type="CDD" id="cd06267">
    <property type="entry name" value="PBP1_LacI_sugar_binding-like"/>
    <property type="match status" value="1"/>
</dbReference>
<reference evidence="6" key="1">
    <citation type="submission" date="2020-05" db="EMBL/GenBank/DDBJ databases">
        <authorList>
            <person name="Chiriac C."/>
            <person name="Salcher M."/>
            <person name="Ghai R."/>
            <person name="Kavagutti S V."/>
        </authorList>
    </citation>
    <scope>NUCLEOTIDE SEQUENCE</scope>
</reference>
<dbReference type="AlphaFoldDB" id="A0A6J6J064"/>
<dbReference type="PANTHER" id="PTHR30146:SF148">
    <property type="entry name" value="HTH-TYPE TRANSCRIPTIONAL REPRESSOR PURR-RELATED"/>
    <property type="match status" value="1"/>
</dbReference>
<dbReference type="GO" id="GO:0000976">
    <property type="term" value="F:transcription cis-regulatory region binding"/>
    <property type="evidence" value="ECO:0007669"/>
    <property type="project" value="TreeGrafter"/>
</dbReference>
<evidence type="ECO:0000259" key="5">
    <source>
        <dbReference type="PROSITE" id="PS50932"/>
    </source>
</evidence>
<dbReference type="InterPro" id="IPR028082">
    <property type="entry name" value="Peripla_BP_I"/>
</dbReference>
<evidence type="ECO:0000256" key="3">
    <source>
        <dbReference type="ARBA" id="ARBA00023125"/>
    </source>
</evidence>
<accession>A0A6J6J064</accession>
<dbReference type="Gene3D" id="3.40.50.2300">
    <property type="match status" value="2"/>
</dbReference>
<dbReference type="Pfam" id="PF13377">
    <property type="entry name" value="Peripla_BP_3"/>
    <property type="match status" value="1"/>
</dbReference>
<dbReference type="CDD" id="cd01392">
    <property type="entry name" value="HTH_LacI"/>
    <property type="match status" value="1"/>
</dbReference>
<evidence type="ECO:0000256" key="2">
    <source>
        <dbReference type="ARBA" id="ARBA00023015"/>
    </source>
</evidence>
<dbReference type="Pfam" id="PF00356">
    <property type="entry name" value="LacI"/>
    <property type="match status" value="1"/>
</dbReference>
<dbReference type="SUPFAM" id="SSF53822">
    <property type="entry name" value="Periplasmic binding protein-like I"/>
    <property type="match status" value="1"/>
</dbReference>
<feature type="domain" description="HTH lacI-type" evidence="5">
    <location>
        <begin position="8"/>
        <end position="62"/>
    </location>
</feature>
<dbReference type="InterPro" id="IPR046335">
    <property type="entry name" value="LacI/GalR-like_sensor"/>
</dbReference>
<proteinExistence type="predicted"/>
<dbReference type="SMART" id="SM00354">
    <property type="entry name" value="HTH_LACI"/>
    <property type="match status" value="1"/>
</dbReference>
<evidence type="ECO:0000256" key="1">
    <source>
        <dbReference type="ARBA" id="ARBA00022491"/>
    </source>
</evidence>
<sequence>MRVNEKAATIYDIAKLAGVNPSTVSRALTTPGRINATTEAKVREAAKQLNYRVNPFARALPTGKTKTIAFMVADITNPVFFKLVRGAELAAAEVGYTLVIAESQESSLVESATLERILPSVDGVILGTTRLSDEEISALNQQKPVVLVNRKVDGVSDVVPDNSPGIAEAVKHLADLGHKHIAFVAGPAASWINTDRWNHLMKNAVELGMTIAEISSNEPTLEGGKGAFERVRAAGVTAVVTYNDLMAIGLLREATAAGVTVPTDLSIIGFDNIFGSDFTNPPLSTIEMPLQKIGAEAVETLLKSFVAEDDEPMHGTSEVTSLLMRGSTGKAKA</sequence>
<name>A0A6J6J064_9ZZZZ</name>
<dbReference type="InterPro" id="IPR000843">
    <property type="entry name" value="HTH_LacI"/>
</dbReference>
<keyword evidence="2" id="KW-0805">Transcription regulation</keyword>